<dbReference type="Proteomes" id="UP001484199">
    <property type="component" value="Chromosome"/>
</dbReference>
<sequence length="64" mass="7420">MTNLHSNFNNIIKGSLTEKEIKVWLENHPQFKIFSIKKTVNNKEGVDFELAHNDKVLAVQVKKL</sequence>
<organism evidence="1 2">
    <name type="scientific">Ash yellows phytoplasma</name>
    <dbReference type="NCBI Taxonomy" id="35780"/>
    <lineage>
        <taxon>Bacteria</taxon>
        <taxon>Bacillati</taxon>
        <taxon>Mycoplasmatota</taxon>
        <taxon>Mollicutes</taxon>
        <taxon>Acholeplasmatales</taxon>
        <taxon>Acholeplasmataceae</taxon>
        <taxon>Candidatus Phytoplasma</taxon>
        <taxon>16SrVII (Ash yellows group)</taxon>
    </lineage>
</organism>
<keyword evidence="2" id="KW-1185">Reference proteome</keyword>
<protein>
    <recommendedName>
        <fullName evidence="3">Restriction endonuclease type IV Mrr domain-containing protein</fullName>
    </recommendedName>
</protein>
<dbReference type="EMBL" id="CP146843">
    <property type="protein sequence ID" value="WYY26467.1"/>
    <property type="molecule type" value="Genomic_DNA"/>
</dbReference>
<dbReference type="RefSeq" id="WP_341266371.1">
    <property type="nucleotide sequence ID" value="NZ_CP146843.1"/>
</dbReference>
<name>A0ABZ2U9N7_ASHYP</name>
<reference evidence="1" key="1">
    <citation type="submission" date="2024-03" db="EMBL/GenBank/DDBJ databases">
        <title>The Complete Genome of 'Candidatus Phytoplasma fraxini' AshY1 from the Ash Yellows Group.</title>
        <authorList>
            <person name="Boehm J.W."/>
            <person name="Huettel B."/>
            <person name="Schneider B."/>
            <person name="Kube M."/>
        </authorList>
    </citation>
    <scope>NUCLEOTIDE SEQUENCE [LARGE SCALE GENOMIC DNA]</scope>
    <source>
        <strain evidence="1">AshY1</strain>
    </source>
</reference>
<accession>A0ABZ2U9N7</accession>
<evidence type="ECO:0008006" key="3">
    <source>
        <dbReference type="Google" id="ProtNLM"/>
    </source>
</evidence>
<evidence type="ECO:0000313" key="2">
    <source>
        <dbReference type="Proteomes" id="UP001484199"/>
    </source>
</evidence>
<proteinExistence type="predicted"/>
<evidence type="ECO:0000313" key="1">
    <source>
        <dbReference type="EMBL" id="WYY26467.1"/>
    </source>
</evidence>
<gene>
    <name evidence="1" type="ORF">AshY1_03540</name>
</gene>